<feature type="domain" description="Phospholipid/glycerol acyltransferase" evidence="6">
    <location>
        <begin position="89"/>
        <end position="197"/>
    </location>
</feature>
<keyword evidence="3 7" id="KW-0012">Acyltransferase</keyword>
<dbReference type="InterPro" id="IPR002123">
    <property type="entry name" value="Plipid/glycerol_acylTrfase"/>
</dbReference>
<evidence type="ECO:0000313" key="8">
    <source>
        <dbReference type="Proteomes" id="UP001180453"/>
    </source>
</evidence>
<dbReference type="PANTHER" id="PTHR10434:SF66">
    <property type="entry name" value="PHOSPHOLIPID_GLYCEROL ACYLTRANSFERASE DOMAIN-CONTAINING PROTEIN"/>
    <property type="match status" value="1"/>
</dbReference>
<dbReference type="GO" id="GO:0016746">
    <property type="term" value="F:acyltransferase activity"/>
    <property type="evidence" value="ECO:0007669"/>
    <property type="project" value="UniProtKB-KW"/>
</dbReference>
<accession>A0ABU1YL83</accession>
<name>A0ABU1YL83_ROSSA</name>
<keyword evidence="5" id="KW-0472">Membrane</keyword>
<evidence type="ECO:0000256" key="2">
    <source>
        <dbReference type="ARBA" id="ARBA00022679"/>
    </source>
</evidence>
<dbReference type="PANTHER" id="PTHR10434">
    <property type="entry name" value="1-ACYL-SN-GLYCEROL-3-PHOSPHATE ACYLTRANSFERASE"/>
    <property type="match status" value="1"/>
</dbReference>
<feature type="transmembrane region" description="Helical" evidence="5">
    <location>
        <begin position="12"/>
        <end position="35"/>
    </location>
</feature>
<keyword evidence="8" id="KW-1185">Reference proteome</keyword>
<organism evidence="7 8">
    <name type="scientific">Roseateles saccharophilus</name>
    <name type="common">Pseudomonas saccharophila</name>
    <dbReference type="NCBI Taxonomy" id="304"/>
    <lineage>
        <taxon>Bacteria</taxon>
        <taxon>Pseudomonadati</taxon>
        <taxon>Pseudomonadota</taxon>
        <taxon>Betaproteobacteria</taxon>
        <taxon>Burkholderiales</taxon>
        <taxon>Sphaerotilaceae</taxon>
        <taxon>Roseateles</taxon>
    </lineage>
</organism>
<proteinExistence type="predicted"/>
<dbReference type="SUPFAM" id="SSF69593">
    <property type="entry name" value="Glycerol-3-phosphate (1)-acyltransferase"/>
    <property type="match status" value="1"/>
</dbReference>
<evidence type="ECO:0000256" key="4">
    <source>
        <dbReference type="SAM" id="MobiDB-lite"/>
    </source>
</evidence>
<evidence type="ECO:0000259" key="6">
    <source>
        <dbReference type="SMART" id="SM00563"/>
    </source>
</evidence>
<keyword evidence="5" id="KW-1133">Transmembrane helix</keyword>
<dbReference type="SMART" id="SM00563">
    <property type="entry name" value="PlsC"/>
    <property type="match status" value="1"/>
</dbReference>
<sequence length="285" mass="31150">MRELLQWPGRLWRIFATGLSFVCFGIGGMLLWLIVFPLQTLIWRDAARRQQAARTVVQAVFRLFIGFMRLLGLIRYEVHGVEKLQRRGLLILANHPTLIDVAFLIGLVPNASCVVKSTLATHPCTRGAVRATGYICNNPDSDLLLACIDTLAAGSNLIIFPEGTRSRPGQALKMQRGAAQIALRGGLDITPVRIQCEPLGLYKGQPWWTVAKRPLRFTLQVGDDLPSAPVLEAAGGEHGRAARRLTESLIQFFSEPTRPPKAVTKGSHASAGTRNQGTADLGTPT</sequence>
<keyword evidence="2" id="KW-0808">Transferase</keyword>
<evidence type="ECO:0000256" key="3">
    <source>
        <dbReference type="ARBA" id="ARBA00023315"/>
    </source>
</evidence>
<dbReference type="CDD" id="cd07989">
    <property type="entry name" value="LPLAT_AGPAT-like"/>
    <property type="match status" value="1"/>
</dbReference>
<evidence type="ECO:0000256" key="5">
    <source>
        <dbReference type="SAM" id="Phobius"/>
    </source>
</evidence>
<dbReference type="Pfam" id="PF01553">
    <property type="entry name" value="Acyltransferase"/>
    <property type="match status" value="1"/>
</dbReference>
<evidence type="ECO:0000313" key="7">
    <source>
        <dbReference type="EMBL" id="MDR7269619.1"/>
    </source>
</evidence>
<gene>
    <name evidence="7" type="ORF">J2X20_002248</name>
</gene>
<dbReference type="EMBL" id="JAVDXU010000001">
    <property type="protein sequence ID" value="MDR7269619.1"/>
    <property type="molecule type" value="Genomic_DNA"/>
</dbReference>
<feature type="compositionally biased region" description="Polar residues" evidence="4">
    <location>
        <begin position="270"/>
        <end position="285"/>
    </location>
</feature>
<dbReference type="RefSeq" id="WP_310264533.1">
    <property type="nucleotide sequence ID" value="NZ_JAVDXU010000001.1"/>
</dbReference>
<dbReference type="Proteomes" id="UP001180453">
    <property type="component" value="Unassembled WGS sequence"/>
</dbReference>
<evidence type="ECO:0000256" key="1">
    <source>
        <dbReference type="ARBA" id="ARBA00005189"/>
    </source>
</evidence>
<comment type="pathway">
    <text evidence="1">Lipid metabolism.</text>
</comment>
<keyword evidence="5" id="KW-0812">Transmembrane</keyword>
<reference evidence="7 8" key="1">
    <citation type="submission" date="2023-07" db="EMBL/GenBank/DDBJ databases">
        <title>Sorghum-associated microbial communities from plants grown in Nebraska, USA.</title>
        <authorList>
            <person name="Schachtman D."/>
        </authorList>
    </citation>
    <scope>NUCLEOTIDE SEQUENCE [LARGE SCALE GENOMIC DNA]</scope>
    <source>
        <strain evidence="7 8">BE314</strain>
    </source>
</reference>
<feature type="region of interest" description="Disordered" evidence="4">
    <location>
        <begin position="254"/>
        <end position="285"/>
    </location>
</feature>
<comment type="caution">
    <text evidence="7">The sequence shown here is derived from an EMBL/GenBank/DDBJ whole genome shotgun (WGS) entry which is preliminary data.</text>
</comment>
<protein>
    <submittedName>
        <fullName evidence="7">1-acyl-sn-glycerol-3-phosphate acyltransferase</fullName>
    </submittedName>
</protein>